<dbReference type="AlphaFoldDB" id="A0AAD1WD13"/>
<evidence type="ECO:0000313" key="6">
    <source>
        <dbReference type="EMBL" id="CAH2306160.1"/>
    </source>
</evidence>
<dbReference type="SUPFAM" id="SSF52113">
    <property type="entry name" value="BRCT domain"/>
    <property type="match status" value="2"/>
</dbReference>
<dbReference type="Proteomes" id="UP001295444">
    <property type="component" value="Chromosome 07"/>
</dbReference>
<dbReference type="GO" id="GO:0070531">
    <property type="term" value="C:BRCA1-A complex"/>
    <property type="evidence" value="ECO:0007669"/>
    <property type="project" value="TreeGrafter"/>
</dbReference>
<evidence type="ECO:0000313" key="7">
    <source>
        <dbReference type="Proteomes" id="UP001295444"/>
    </source>
</evidence>
<dbReference type="FunFam" id="3.40.50.10190:FF:000019">
    <property type="entry name" value="BRCA1 associated RING domain 1"/>
    <property type="match status" value="1"/>
</dbReference>
<dbReference type="SMART" id="SM00292">
    <property type="entry name" value="BRCT"/>
    <property type="match status" value="2"/>
</dbReference>
<feature type="repeat" description="ANK" evidence="3">
    <location>
        <begin position="446"/>
        <end position="478"/>
    </location>
</feature>
<feature type="compositionally biased region" description="Polar residues" evidence="4">
    <location>
        <begin position="258"/>
        <end position="272"/>
    </location>
</feature>
<organism evidence="6 7">
    <name type="scientific">Pelobates cultripes</name>
    <name type="common">Western spadefoot toad</name>
    <dbReference type="NCBI Taxonomy" id="61616"/>
    <lineage>
        <taxon>Eukaryota</taxon>
        <taxon>Metazoa</taxon>
        <taxon>Chordata</taxon>
        <taxon>Craniata</taxon>
        <taxon>Vertebrata</taxon>
        <taxon>Euteleostomi</taxon>
        <taxon>Amphibia</taxon>
        <taxon>Batrachia</taxon>
        <taxon>Anura</taxon>
        <taxon>Pelobatoidea</taxon>
        <taxon>Pelobatidae</taxon>
        <taxon>Pelobates</taxon>
    </lineage>
</organism>
<feature type="domain" description="BRCT" evidence="5">
    <location>
        <begin position="621"/>
        <end position="731"/>
    </location>
</feature>
<evidence type="ECO:0000256" key="2">
    <source>
        <dbReference type="ARBA" id="ARBA00023043"/>
    </source>
</evidence>
<dbReference type="PROSITE" id="PS50172">
    <property type="entry name" value="BRCT"/>
    <property type="match status" value="2"/>
</dbReference>
<dbReference type="SUPFAM" id="SSF48403">
    <property type="entry name" value="Ankyrin repeat"/>
    <property type="match status" value="1"/>
</dbReference>
<feature type="domain" description="BRCT" evidence="5">
    <location>
        <begin position="525"/>
        <end position="607"/>
    </location>
</feature>
<dbReference type="PRINTS" id="PR01415">
    <property type="entry name" value="ANKYRIN"/>
</dbReference>
<feature type="compositionally biased region" description="Polar residues" evidence="4">
    <location>
        <begin position="229"/>
        <end position="241"/>
    </location>
</feature>
<dbReference type="CDD" id="cd17720">
    <property type="entry name" value="BRCT_Bard1_rpt2"/>
    <property type="match status" value="1"/>
</dbReference>
<dbReference type="Pfam" id="PF00533">
    <property type="entry name" value="BRCT"/>
    <property type="match status" value="1"/>
</dbReference>
<dbReference type="SUPFAM" id="SSF57850">
    <property type="entry name" value="RING/U-box"/>
    <property type="match status" value="1"/>
</dbReference>
<dbReference type="SMART" id="SM00248">
    <property type="entry name" value="ANK"/>
    <property type="match status" value="3"/>
</dbReference>
<evidence type="ECO:0000256" key="4">
    <source>
        <dbReference type="SAM" id="MobiDB-lite"/>
    </source>
</evidence>
<dbReference type="PANTHER" id="PTHR24171:SF8">
    <property type="entry name" value="BRCA1-ASSOCIATED RING DOMAIN PROTEIN 1"/>
    <property type="match status" value="1"/>
</dbReference>
<dbReference type="PANTHER" id="PTHR24171">
    <property type="entry name" value="ANKYRIN REPEAT DOMAIN-CONTAINING PROTEIN 39-RELATED"/>
    <property type="match status" value="1"/>
</dbReference>
<reference evidence="6" key="1">
    <citation type="submission" date="2022-03" db="EMBL/GenBank/DDBJ databases">
        <authorList>
            <person name="Alioto T."/>
            <person name="Alioto T."/>
            <person name="Gomez Garrido J."/>
        </authorList>
    </citation>
    <scope>NUCLEOTIDE SEQUENCE</scope>
</reference>
<keyword evidence="1" id="KW-0677">Repeat</keyword>
<dbReference type="Gene3D" id="3.40.50.10190">
    <property type="entry name" value="BRCT domain"/>
    <property type="match status" value="2"/>
</dbReference>
<accession>A0AAD1WD13</accession>
<evidence type="ECO:0000256" key="3">
    <source>
        <dbReference type="PROSITE-ProRule" id="PRU00023"/>
    </source>
</evidence>
<dbReference type="Pfam" id="PF12796">
    <property type="entry name" value="Ank_2"/>
    <property type="match status" value="1"/>
</dbReference>
<evidence type="ECO:0000259" key="5">
    <source>
        <dbReference type="PROSITE" id="PS50172"/>
    </source>
</evidence>
<dbReference type="Pfam" id="PF14835">
    <property type="entry name" value="zf-RING_6"/>
    <property type="match status" value="1"/>
</dbReference>
<name>A0AAD1WD13_PELCU</name>
<feature type="repeat" description="ANK" evidence="3">
    <location>
        <begin position="380"/>
        <end position="412"/>
    </location>
</feature>
<dbReference type="PROSITE" id="PS50088">
    <property type="entry name" value="ANK_REPEAT"/>
    <property type="match status" value="3"/>
</dbReference>
<feature type="repeat" description="ANK" evidence="3">
    <location>
        <begin position="413"/>
        <end position="445"/>
    </location>
</feature>
<dbReference type="InterPro" id="IPR013083">
    <property type="entry name" value="Znf_RING/FYVE/PHD"/>
</dbReference>
<sequence>MRLCPMSFEGGGCSLHKACVEENIGCECPICHTPSWVRDVQINRQLENIIQLCGKLSKLLDVKEPDENKKELCEDTSFKLNAIQGDECKKKQIKMRFSARSGKISCVLERERNQQQVPSNSEHSPHLSSYDFVSSSPTTEPKKKKCAAKPRKMKKRKLEDINQEWGFGHHNQDSDTLKECNNSSKTVSFSTPPDFLQSPDVEQEVGFKCGTLKQNVLEDNDCELEETVLGQSKKQNPTESNCVDLDEVSFESPKRQPRITSGKCQQTVSPIVSGSKRSRKGKTNDLKNKETLQSITPAVGSSIALDTCDTTEPSKENDHSIGVAKMGQTDSLRVSTNKFTNLQNVQEENDSIKQTKITPGKCTAHQMSPNKFPNAKRNHRGETMLHLASIKGDLQEVGVLLKNGANPNVKDNAGWTPLHEACNHGHTKVVELLLKHYALVNTAGYQNDTPLHDASKNGHLAIVQLLLSHGASPDAVNIFGLRPVDYAETEEIKSAFLEKRTNKEPQVTHPCTVLSPRQHQEEPIVLVASGLTTAQRTDLSKLAAQLKAEICSEFNKAVTHVIVNDKPMLRTMKCMMGTMAGCWILTFSWVKASLTSQGREPENKYEVHGGPHRARLNREQLLPKLLDGCYFYFLGYFKEHRKEDMMELVKVAGGQILNRQPKPDSDVTQSINTVAYHAEVDSDQRFCTQYILYDKTSKYCPSTVRQGKVWFVQSDWLINCITSFQLLPVLK</sequence>
<feature type="region of interest" description="Disordered" evidence="4">
    <location>
        <begin position="111"/>
        <end position="153"/>
    </location>
</feature>
<dbReference type="Gene3D" id="1.25.40.20">
    <property type="entry name" value="Ankyrin repeat-containing domain"/>
    <property type="match status" value="1"/>
</dbReference>
<dbReference type="InterPro" id="IPR036420">
    <property type="entry name" value="BRCT_dom_sf"/>
</dbReference>
<dbReference type="GO" id="GO:0031436">
    <property type="term" value="C:BRCA1-BARD1 complex"/>
    <property type="evidence" value="ECO:0007669"/>
    <property type="project" value="TreeGrafter"/>
</dbReference>
<evidence type="ECO:0000256" key="1">
    <source>
        <dbReference type="ARBA" id="ARBA00022737"/>
    </source>
</evidence>
<dbReference type="InterPro" id="IPR001357">
    <property type="entry name" value="BRCT_dom"/>
</dbReference>
<dbReference type="InterPro" id="IPR002110">
    <property type="entry name" value="Ankyrin_rpt"/>
</dbReference>
<dbReference type="Pfam" id="PF16589">
    <property type="entry name" value="BRCT_2"/>
    <property type="match status" value="1"/>
</dbReference>
<dbReference type="PROSITE" id="PS50297">
    <property type="entry name" value="ANK_REP_REGION"/>
    <property type="match status" value="3"/>
</dbReference>
<keyword evidence="2 3" id="KW-0040">ANK repeat</keyword>
<dbReference type="Gene3D" id="3.30.40.10">
    <property type="entry name" value="Zinc/RING finger domain, C3HC4 (zinc finger)"/>
    <property type="match status" value="1"/>
</dbReference>
<dbReference type="GO" id="GO:0004842">
    <property type="term" value="F:ubiquitin-protein transferase activity"/>
    <property type="evidence" value="ECO:0007669"/>
    <property type="project" value="TreeGrafter"/>
</dbReference>
<feature type="compositionally biased region" description="Basic residues" evidence="4">
    <location>
        <begin position="142"/>
        <end position="153"/>
    </location>
</feature>
<dbReference type="GO" id="GO:0085020">
    <property type="term" value="P:protein K6-linked ubiquitination"/>
    <property type="evidence" value="ECO:0007669"/>
    <property type="project" value="TreeGrafter"/>
</dbReference>
<protein>
    <submittedName>
        <fullName evidence="6">BRCA1-associated RING domain 1</fullName>
    </submittedName>
</protein>
<gene>
    <name evidence="6" type="ORF">PECUL_23A027179</name>
</gene>
<feature type="region of interest" description="Disordered" evidence="4">
    <location>
        <begin position="228"/>
        <end position="288"/>
    </location>
</feature>
<keyword evidence="7" id="KW-1185">Reference proteome</keyword>
<dbReference type="CDD" id="cd17734">
    <property type="entry name" value="BRCT_Bard1_rpt1"/>
    <property type="match status" value="1"/>
</dbReference>
<dbReference type="InterPro" id="IPR036770">
    <property type="entry name" value="Ankyrin_rpt-contain_sf"/>
</dbReference>
<proteinExistence type="predicted"/>
<dbReference type="EMBL" id="OW240918">
    <property type="protein sequence ID" value="CAH2306160.1"/>
    <property type="molecule type" value="Genomic_DNA"/>
</dbReference>
<dbReference type="InterPro" id="IPR039503">
    <property type="entry name" value="BARD1_Znf-RING"/>
</dbReference>